<dbReference type="InterPro" id="IPR017871">
    <property type="entry name" value="ABC_transporter-like_CS"/>
</dbReference>
<dbReference type="CDD" id="cd03224">
    <property type="entry name" value="ABC_TM1139_LivF_branched"/>
    <property type="match status" value="1"/>
</dbReference>
<evidence type="ECO:0000256" key="5">
    <source>
        <dbReference type="ARBA" id="ARBA00022970"/>
    </source>
</evidence>
<feature type="domain" description="ABC transporter" evidence="6">
    <location>
        <begin position="38"/>
        <end position="271"/>
    </location>
</feature>
<protein>
    <submittedName>
        <fullName evidence="7">High-affinity branched-chain amino acid transport ATP-binding protein LivF</fullName>
    </submittedName>
</protein>
<dbReference type="PANTHER" id="PTHR43820:SF4">
    <property type="entry name" value="HIGH-AFFINITY BRANCHED-CHAIN AMINO ACID TRANSPORT ATP-BINDING PROTEIN LIVF"/>
    <property type="match status" value="1"/>
</dbReference>
<dbReference type="GO" id="GO:0005524">
    <property type="term" value="F:ATP binding"/>
    <property type="evidence" value="ECO:0007669"/>
    <property type="project" value="UniProtKB-KW"/>
</dbReference>
<accession>A0ABP9WAN0</accession>
<proteinExistence type="inferred from homology"/>
<evidence type="ECO:0000256" key="1">
    <source>
        <dbReference type="ARBA" id="ARBA00005417"/>
    </source>
</evidence>
<keyword evidence="5" id="KW-0029">Amino-acid transport</keyword>
<keyword evidence="8" id="KW-1185">Reference proteome</keyword>
<keyword evidence="2" id="KW-0813">Transport</keyword>
<evidence type="ECO:0000256" key="2">
    <source>
        <dbReference type="ARBA" id="ARBA00022448"/>
    </source>
</evidence>
<dbReference type="Proteomes" id="UP001401887">
    <property type="component" value="Unassembled WGS sequence"/>
</dbReference>
<dbReference type="RefSeq" id="WP_425557211.1">
    <property type="nucleotide sequence ID" value="NZ_BAABRP010000017.1"/>
</dbReference>
<comment type="caution">
    <text evidence="7">The sequence shown here is derived from an EMBL/GenBank/DDBJ whole genome shotgun (WGS) entry which is preliminary data.</text>
</comment>
<keyword evidence="4 7" id="KW-0067">ATP-binding</keyword>
<sequence length="272" mass="29401">MAEGQVPESTTIVASAVPGGGAQAVQEGILRKVGASLLELKDIHTYYGHIHALKGLNMTVNTGEIVALIGGNGAGKTTTLRTISGMMKPRTGTVVYDGQNVTGLPSYTIMPRGMSHVPEGRRIFPQLTVRENLEVGAYTVTNRRVIEERIQEAFALFPRLKERETQLGGTMSGGEQQMLAIARALMVDPRLLLLDEPSMGLSPLFVEAIFDIVERLNRERGTTILLVEQNASMALAIADRAYVLQTGEIKLSGPAADIARDESVRKAYLGDE</sequence>
<dbReference type="Pfam" id="PF00005">
    <property type="entry name" value="ABC_tran"/>
    <property type="match status" value="1"/>
</dbReference>
<dbReference type="InterPro" id="IPR003593">
    <property type="entry name" value="AAA+_ATPase"/>
</dbReference>
<dbReference type="InterPro" id="IPR052156">
    <property type="entry name" value="BCAA_Transport_ATP-bd_LivF"/>
</dbReference>
<dbReference type="SMART" id="SM00382">
    <property type="entry name" value="AAA"/>
    <property type="match status" value="1"/>
</dbReference>
<dbReference type="SUPFAM" id="SSF52540">
    <property type="entry name" value="P-loop containing nucleoside triphosphate hydrolases"/>
    <property type="match status" value="1"/>
</dbReference>
<dbReference type="PANTHER" id="PTHR43820">
    <property type="entry name" value="HIGH-AFFINITY BRANCHED-CHAIN AMINO ACID TRANSPORT ATP-BINDING PROTEIN LIVF"/>
    <property type="match status" value="1"/>
</dbReference>
<organism evidence="7 8">
    <name type="scientific">Deinococcus carri</name>
    <dbReference type="NCBI Taxonomy" id="1211323"/>
    <lineage>
        <taxon>Bacteria</taxon>
        <taxon>Thermotogati</taxon>
        <taxon>Deinococcota</taxon>
        <taxon>Deinococci</taxon>
        <taxon>Deinococcales</taxon>
        <taxon>Deinococcaceae</taxon>
        <taxon>Deinococcus</taxon>
    </lineage>
</organism>
<dbReference type="InterPro" id="IPR030660">
    <property type="entry name" value="ABC_branched_ATPase_LivF/BraG"/>
</dbReference>
<dbReference type="PROSITE" id="PS00211">
    <property type="entry name" value="ABC_TRANSPORTER_1"/>
    <property type="match status" value="1"/>
</dbReference>
<gene>
    <name evidence="7" type="primary">livF_5</name>
    <name evidence="7" type="ORF">Dcar01_03137</name>
</gene>
<dbReference type="PROSITE" id="PS50893">
    <property type="entry name" value="ABC_TRANSPORTER_2"/>
    <property type="match status" value="1"/>
</dbReference>
<evidence type="ECO:0000256" key="3">
    <source>
        <dbReference type="ARBA" id="ARBA00022741"/>
    </source>
</evidence>
<evidence type="ECO:0000313" key="8">
    <source>
        <dbReference type="Proteomes" id="UP001401887"/>
    </source>
</evidence>
<name>A0ABP9WAN0_9DEIO</name>
<dbReference type="InterPro" id="IPR027417">
    <property type="entry name" value="P-loop_NTPase"/>
</dbReference>
<dbReference type="EMBL" id="BAABRP010000017">
    <property type="protein sequence ID" value="GAA5514382.1"/>
    <property type="molecule type" value="Genomic_DNA"/>
</dbReference>
<comment type="similarity">
    <text evidence="1">Belongs to the ABC transporter superfamily.</text>
</comment>
<evidence type="ECO:0000259" key="6">
    <source>
        <dbReference type="PROSITE" id="PS50893"/>
    </source>
</evidence>
<evidence type="ECO:0000313" key="7">
    <source>
        <dbReference type="EMBL" id="GAA5514382.1"/>
    </source>
</evidence>
<keyword evidence="3" id="KW-0547">Nucleotide-binding</keyword>
<dbReference type="Gene3D" id="3.40.50.300">
    <property type="entry name" value="P-loop containing nucleotide triphosphate hydrolases"/>
    <property type="match status" value="1"/>
</dbReference>
<dbReference type="InterPro" id="IPR003439">
    <property type="entry name" value="ABC_transporter-like_ATP-bd"/>
</dbReference>
<reference evidence="7 8" key="1">
    <citation type="submission" date="2024-02" db="EMBL/GenBank/DDBJ databases">
        <title>Deinococcus carri NBRC 110142.</title>
        <authorList>
            <person name="Ichikawa N."/>
            <person name="Katano-Makiyama Y."/>
            <person name="Hidaka K."/>
        </authorList>
    </citation>
    <scope>NUCLEOTIDE SEQUENCE [LARGE SCALE GENOMIC DNA]</scope>
    <source>
        <strain evidence="7 8">NBRC 110142</strain>
    </source>
</reference>
<evidence type="ECO:0000256" key="4">
    <source>
        <dbReference type="ARBA" id="ARBA00022840"/>
    </source>
</evidence>
<dbReference type="PIRSF" id="PIRSF039137">
    <property type="entry name" value="ABC_branched_ATPase"/>
    <property type="match status" value="1"/>
</dbReference>